<feature type="region of interest" description="Disordered" evidence="1">
    <location>
        <begin position="135"/>
        <end position="170"/>
    </location>
</feature>
<dbReference type="NCBIfam" id="NF008528">
    <property type="entry name" value="PRK11463.1-2"/>
    <property type="match status" value="1"/>
</dbReference>
<dbReference type="Pfam" id="PF04186">
    <property type="entry name" value="FxsA"/>
    <property type="match status" value="1"/>
</dbReference>
<sequence length="170" mass="18333">MRTFPLFAVLFFLIPLVEIYLLIQVGGVIGVLPTILLVVFTAVLGAFLLRQQGLSTLARFQASVAQGEVPASAMLEGVMLIIGGALLMTPGFFTDAIGFACLLPFSRKWLAKAMLSRAKPGQFSQRGGSASYTSYMHTDSSGRYSDQRSADAVTQKSDPATIDGDYTRKE</sequence>
<dbReference type="EMBL" id="CACVAV010000300">
    <property type="protein sequence ID" value="CAA6819420.1"/>
    <property type="molecule type" value="Genomic_DNA"/>
</dbReference>
<keyword evidence="2" id="KW-0472">Membrane</keyword>
<dbReference type="GO" id="GO:0016020">
    <property type="term" value="C:membrane"/>
    <property type="evidence" value="ECO:0007669"/>
    <property type="project" value="InterPro"/>
</dbReference>
<dbReference type="PANTHER" id="PTHR35335:SF1">
    <property type="entry name" value="UPF0716 PROTEIN FXSA"/>
    <property type="match status" value="1"/>
</dbReference>
<proteinExistence type="predicted"/>
<accession>A0A6S6TS14</accession>
<dbReference type="PANTHER" id="PTHR35335">
    <property type="entry name" value="UPF0716 PROTEIN FXSA"/>
    <property type="match status" value="1"/>
</dbReference>
<evidence type="ECO:0000256" key="1">
    <source>
        <dbReference type="SAM" id="MobiDB-lite"/>
    </source>
</evidence>
<reference evidence="3" key="1">
    <citation type="submission" date="2020-01" db="EMBL/GenBank/DDBJ databases">
        <authorList>
            <person name="Meier V. D."/>
            <person name="Meier V D."/>
        </authorList>
    </citation>
    <scope>NUCLEOTIDE SEQUENCE</scope>
    <source>
        <strain evidence="3">HLG_WM_MAG_08</strain>
    </source>
</reference>
<dbReference type="AlphaFoldDB" id="A0A6S6TS14"/>
<name>A0A6S6TS14_9GAMM</name>
<keyword evidence="2" id="KW-1133">Transmembrane helix</keyword>
<protein>
    <submittedName>
        <fullName evidence="3">FxsA protein</fullName>
    </submittedName>
</protein>
<evidence type="ECO:0000313" key="3">
    <source>
        <dbReference type="EMBL" id="CAA6819420.1"/>
    </source>
</evidence>
<dbReference type="InterPro" id="IPR007313">
    <property type="entry name" value="FxsA"/>
</dbReference>
<feature type="compositionally biased region" description="Polar residues" evidence="1">
    <location>
        <begin position="135"/>
        <end position="144"/>
    </location>
</feature>
<keyword evidence="2" id="KW-0812">Transmembrane</keyword>
<evidence type="ECO:0000256" key="2">
    <source>
        <dbReference type="SAM" id="Phobius"/>
    </source>
</evidence>
<gene>
    <name evidence="3" type="ORF">HELGO_WM20890</name>
</gene>
<feature type="transmembrane region" description="Helical" evidence="2">
    <location>
        <begin position="6"/>
        <end position="23"/>
    </location>
</feature>
<organism evidence="3">
    <name type="scientific">uncultured Thiotrichaceae bacterium</name>
    <dbReference type="NCBI Taxonomy" id="298394"/>
    <lineage>
        <taxon>Bacteria</taxon>
        <taxon>Pseudomonadati</taxon>
        <taxon>Pseudomonadota</taxon>
        <taxon>Gammaproteobacteria</taxon>
        <taxon>Thiotrichales</taxon>
        <taxon>Thiotrichaceae</taxon>
        <taxon>environmental samples</taxon>
    </lineage>
</organism>
<feature type="transmembrane region" description="Helical" evidence="2">
    <location>
        <begin position="30"/>
        <end position="49"/>
    </location>
</feature>
<feature type="transmembrane region" description="Helical" evidence="2">
    <location>
        <begin position="78"/>
        <end position="105"/>
    </location>
</feature>